<gene>
    <name evidence="2" type="ORF">TRP8649_03451</name>
</gene>
<evidence type="ECO:0000256" key="1">
    <source>
        <dbReference type="SAM" id="Phobius"/>
    </source>
</evidence>
<evidence type="ECO:0008006" key="4">
    <source>
        <dbReference type="Google" id="ProtNLM"/>
    </source>
</evidence>
<accession>A0A238JF76</accession>
<keyword evidence="1" id="KW-0812">Transmembrane</keyword>
<protein>
    <recommendedName>
        <fullName evidence="4">DUF2189 domain-containing protein</fullName>
    </recommendedName>
</protein>
<dbReference type="Proteomes" id="UP000225972">
    <property type="component" value="Unassembled WGS sequence"/>
</dbReference>
<keyword evidence="1" id="KW-0472">Membrane</keyword>
<evidence type="ECO:0000313" key="2">
    <source>
        <dbReference type="EMBL" id="SMX29318.1"/>
    </source>
</evidence>
<sequence>MTDDIMEATRDLRTAARQVEGAPALIVKRWLRAGWADFKAHPTLSTLYGLTLAIIGWVTIWALAAMGQGWMILPMLAGAMLMGPAATVGLYRVSRRRMGKGGGGVAASGQIFLVSVVMMVLALAWIRSATLLFAVFFGLRPFGGLTDTLTTLFSTGPGIALFLVGSAVGGLFAALGFAVAAFSFPMLTHRSIDGFSAMGLSFNAVTQNFSLAITWAAVVSALIALSVLTGFLLLIPVFPLLGYATWHAYVDLFES</sequence>
<dbReference type="Pfam" id="PF09955">
    <property type="entry name" value="DUF2189"/>
    <property type="match status" value="1"/>
</dbReference>
<dbReference type="RefSeq" id="WP_235871962.1">
    <property type="nucleotide sequence ID" value="NZ_FXXP01000002.1"/>
</dbReference>
<dbReference type="EMBL" id="FXXP01000002">
    <property type="protein sequence ID" value="SMX29318.1"/>
    <property type="molecule type" value="Genomic_DNA"/>
</dbReference>
<feature type="transmembrane region" description="Helical" evidence="1">
    <location>
        <begin position="70"/>
        <end position="91"/>
    </location>
</feature>
<reference evidence="3" key="1">
    <citation type="submission" date="2017-05" db="EMBL/GenBank/DDBJ databases">
        <authorList>
            <person name="Rodrigo-Torres L."/>
            <person name="Arahal R. D."/>
            <person name="Lucena T."/>
        </authorList>
    </citation>
    <scope>NUCLEOTIDE SEQUENCE [LARGE SCALE GENOMIC DNA]</scope>
    <source>
        <strain evidence="3">CECT 8649</strain>
    </source>
</reference>
<proteinExistence type="predicted"/>
<organism evidence="2 3">
    <name type="scientific">Pelagimonas phthalicica</name>
    <dbReference type="NCBI Taxonomy" id="1037362"/>
    <lineage>
        <taxon>Bacteria</taxon>
        <taxon>Pseudomonadati</taxon>
        <taxon>Pseudomonadota</taxon>
        <taxon>Alphaproteobacteria</taxon>
        <taxon>Rhodobacterales</taxon>
        <taxon>Roseobacteraceae</taxon>
        <taxon>Pelagimonas</taxon>
    </lineage>
</organism>
<name>A0A238JF76_9RHOB</name>
<feature type="transmembrane region" description="Helical" evidence="1">
    <location>
        <begin position="159"/>
        <end position="188"/>
    </location>
</feature>
<keyword evidence="1" id="KW-1133">Transmembrane helix</keyword>
<dbReference type="InterPro" id="IPR018692">
    <property type="entry name" value="DUF2189"/>
</dbReference>
<feature type="transmembrane region" description="Helical" evidence="1">
    <location>
        <begin position="111"/>
        <end position="139"/>
    </location>
</feature>
<evidence type="ECO:0000313" key="3">
    <source>
        <dbReference type="Proteomes" id="UP000225972"/>
    </source>
</evidence>
<feature type="transmembrane region" description="Helical" evidence="1">
    <location>
        <begin position="209"/>
        <end position="235"/>
    </location>
</feature>
<feature type="transmembrane region" description="Helical" evidence="1">
    <location>
        <begin position="47"/>
        <end position="64"/>
    </location>
</feature>
<keyword evidence="3" id="KW-1185">Reference proteome</keyword>
<dbReference type="AlphaFoldDB" id="A0A238JF76"/>